<dbReference type="Proteomes" id="UP000550707">
    <property type="component" value="Unassembled WGS sequence"/>
</dbReference>
<evidence type="ECO:0000313" key="2">
    <source>
        <dbReference type="Proteomes" id="UP000550707"/>
    </source>
</evidence>
<keyword evidence="2" id="KW-1185">Reference proteome</keyword>
<dbReference type="EMBL" id="JACASF010000009">
    <property type="protein sequence ID" value="KAF6460550.1"/>
    <property type="molecule type" value="Genomic_DNA"/>
</dbReference>
<reference evidence="1 2" key="1">
    <citation type="journal article" date="2020" name="Nature">
        <title>Six reference-quality genomes reveal evolution of bat adaptations.</title>
        <authorList>
            <person name="Jebb D."/>
            <person name="Huang Z."/>
            <person name="Pippel M."/>
            <person name="Hughes G.M."/>
            <person name="Lavrichenko K."/>
            <person name="Devanna P."/>
            <person name="Winkler S."/>
            <person name="Jermiin L.S."/>
            <person name="Skirmuntt E.C."/>
            <person name="Katzourakis A."/>
            <person name="Burkitt-Gray L."/>
            <person name="Ray D.A."/>
            <person name="Sullivan K.A.M."/>
            <person name="Roscito J.G."/>
            <person name="Kirilenko B.M."/>
            <person name="Davalos L.M."/>
            <person name="Corthals A.P."/>
            <person name="Power M.L."/>
            <person name="Jones G."/>
            <person name="Ransome R.D."/>
            <person name="Dechmann D.K.N."/>
            <person name="Locatelli A.G."/>
            <person name="Puechmaille S.J."/>
            <person name="Fedrigo O."/>
            <person name="Jarvis E.D."/>
            <person name="Hiller M."/>
            <person name="Vernes S.C."/>
            <person name="Myers E.W."/>
            <person name="Teeling E.C."/>
        </authorList>
    </citation>
    <scope>NUCLEOTIDE SEQUENCE [LARGE SCALE GENOMIC DNA]</scope>
    <source>
        <strain evidence="1">MMolMol1</strain>
        <tissue evidence="1">Muscle</tissue>
    </source>
</reference>
<protein>
    <submittedName>
        <fullName evidence="1">Uncharacterized protein</fullName>
    </submittedName>
</protein>
<gene>
    <name evidence="1" type="ORF">HJG59_011463</name>
</gene>
<comment type="caution">
    <text evidence="1">The sequence shown here is derived from an EMBL/GenBank/DDBJ whole genome shotgun (WGS) entry which is preliminary data.</text>
</comment>
<dbReference type="InParanoid" id="A0A7J8GKU3"/>
<sequence length="172" mass="19905">MKVSITGELRTSCKTTFYTRPPPRTSQKMVYFGKSACKNNYYIEILKYVFSSYKRGPCYHHKGLGGRPRTCASPPWFSSVLAELNPCPVLPRRCGRHGWLLHRKQAQSQNRGFYPAEFADTLEFVDEEKENPVVFTGHNLMYVHSDFAFRKTPRNREPRVPSVLYTPHTALQ</sequence>
<proteinExistence type="predicted"/>
<name>A0A7J8GKU3_MOLMO</name>
<dbReference type="AlphaFoldDB" id="A0A7J8GKU3"/>
<organism evidence="1 2">
    <name type="scientific">Molossus molossus</name>
    <name type="common">Pallas' mastiff bat</name>
    <name type="synonym">Vespertilio molossus</name>
    <dbReference type="NCBI Taxonomy" id="27622"/>
    <lineage>
        <taxon>Eukaryota</taxon>
        <taxon>Metazoa</taxon>
        <taxon>Chordata</taxon>
        <taxon>Craniata</taxon>
        <taxon>Vertebrata</taxon>
        <taxon>Euteleostomi</taxon>
        <taxon>Mammalia</taxon>
        <taxon>Eutheria</taxon>
        <taxon>Laurasiatheria</taxon>
        <taxon>Chiroptera</taxon>
        <taxon>Yangochiroptera</taxon>
        <taxon>Molossidae</taxon>
        <taxon>Molossus</taxon>
    </lineage>
</organism>
<evidence type="ECO:0000313" key="1">
    <source>
        <dbReference type="EMBL" id="KAF6460550.1"/>
    </source>
</evidence>
<accession>A0A7J8GKU3</accession>